<proteinExistence type="inferred from homology"/>
<dbReference type="AlphaFoldDB" id="A0AAP0QXL2"/>
<dbReference type="Gene3D" id="3.20.20.120">
    <property type="entry name" value="Enolase-like C-terminal domain"/>
    <property type="match status" value="1"/>
</dbReference>
<name>A0AAP0QXL2_LIQFO</name>
<feature type="compositionally biased region" description="Pro residues" evidence="3">
    <location>
        <begin position="18"/>
        <end position="29"/>
    </location>
</feature>
<evidence type="ECO:0000256" key="3">
    <source>
        <dbReference type="SAM" id="MobiDB-lite"/>
    </source>
</evidence>
<dbReference type="PANTHER" id="PTHR30540:SF10">
    <property type="entry name" value="POTASSIUM TRANSPORTER 8"/>
    <property type="match status" value="1"/>
</dbReference>
<dbReference type="Pfam" id="PF02705">
    <property type="entry name" value="K_trans"/>
    <property type="match status" value="1"/>
</dbReference>
<comment type="subcellular location">
    <subcellularLocation>
        <location evidence="1">Cell membrane</location>
        <topology evidence="1">Multi-pass membrane protein</topology>
    </subcellularLocation>
</comment>
<evidence type="ECO:0000256" key="1">
    <source>
        <dbReference type="ARBA" id="ARBA00004651"/>
    </source>
</evidence>
<feature type="region of interest" description="Disordered" evidence="3">
    <location>
        <begin position="12"/>
        <end position="31"/>
    </location>
</feature>
<dbReference type="Proteomes" id="UP001415857">
    <property type="component" value="Unassembled WGS sequence"/>
</dbReference>
<dbReference type="GO" id="GO:0005886">
    <property type="term" value="C:plasma membrane"/>
    <property type="evidence" value="ECO:0007669"/>
    <property type="project" value="UniProtKB-SubCell"/>
</dbReference>
<gene>
    <name evidence="5" type="ORF">L1049_012617</name>
</gene>
<protein>
    <recommendedName>
        <fullName evidence="4">K+ potassium transporter integral membrane domain-containing protein</fullName>
    </recommendedName>
</protein>
<sequence>MTGQTTVAVAVAQARPPSSLPSPRPPSLLPSPLSLQAPSPSALVVPTLLRSTSLEAAAGLAGVRPSAIGLYNIFHWNPHVYQALSPYYMYKFLKKTQRGGWMSLGGILLCITGSEAMFADLGHFSQLSIKVSFKYKITQDACNVGDEGVPLPTFRIIERDWFCSLMQLKRLVTQASFAYIICGIKTTMQIKIGMDVAASEFFTKDGKYDLNFKKQPNDGAYVLIAQSLCELYKDFVFS</sequence>
<keyword evidence="6" id="KW-1185">Reference proteome</keyword>
<evidence type="ECO:0000313" key="5">
    <source>
        <dbReference type="EMBL" id="KAK9265602.1"/>
    </source>
</evidence>
<comment type="similarity">
    <text evidence="2">Belongs to the HAK/KUP transporter (TC 2.A.72.3) family.</text>
</comment>
<dbReference type="SUPFAM" id="SSF51604">
    <property type="entry name" value="Enolase C-terminal domain-like"/>
    <property type="match status" value="1"/>
</dbReference>
<dbReference type="GO" id="GO:0015079">
    <property type="term" value="F:potassium ion transmembrane transporter activity"/>
    <property type="evidence" value="ECO:0007669"/>
    <property type="project" value="InterPro"/>
</dbReference>
<reference evidence="5 6" key="1">
    <citation type="journal article" date="2024" name="Plant J.">
        <title>Genome sequences and population genomics reveal climatic adaptation and genomic divergence between two closely related sweetgum species.</title>
        <authorList>
            <person name="Xu W.Q."/>
            <person name="Ren C.Q."/>
            <person name="Zhang X.Y."/>
            <person name="Comes H.P."/>
            <person name="Liu X.H."/>
            <person name="Li Y.G."/>
            <person name="Kettle C.J."/>
            <person name="Jalonen R."/>
            <person name="Gaisberger H."/>
            <person name="Ma Y.Z."/>
            <person name="Qiu Y.X."/>
        </authorList>
    </citation>
    <scope>NUCLEOTIDE SEQUENCE [LARGE SCALE GENOMIC DNA]</scope>
    <source>
        <strain evidence="5">Hangzhou</strain>
    </source>
</reference>
<dbReference type="InterPro" id="IPR036849">
    <property type="entry name" value="Enolase-like_C_sf"/>
</dbReference>
<dbReference type="GO" id="GO:0006096">
    <property type="term" value="P:glycolytic process"/>
    <property type="evidence" value="ECO:0007669"/>
    <property type="project" value="UniProtKB-KW"/>
</dbReference>
<comment type="caution">
    <text evidence="5">The sequence shown here is derived from an EMBL/GenBank/DDBJ whole genome shotgun (WGS) entry which is preliminary data.</text>
</comment>
<dbReference type="InterPro" id="IPR053951">
    <property type="entry name" value="K_trans_N"/>
</dbReference>
<dbReference type="InterPro" id="IPR003855">
    <property type="entry name" value="K+_transporter"/>
</dbReference>
<organism evidence="5 6">
    <name type="scientific">Liquidambar formosana</name>
    <name type="common">Formosan gum</name>
    <dbReference type="NCBI Taxonomy" id="63359"/>
    <lineage>
        <taxon>Eukaryota</taxon>
        <taxon>Viridiplantae</taxon>
        <taxon>Streptophyta</taxon>
        <taxon>Embryophyta</taxon>
        <taxon>Tracheophyta</taxon>
        <taxon>Spermatophyta</taxon>
        <taxon>Magnoliopsida</taxon>
        <taxon>eudicotyledons</taxon>
        <taxon>Gunneridae</taxon>
        <taxon>Pentapetalae</taxon>
        <taxon>Saxifragales</taxon>
        <taxon>Altingiaceae</taxon>
        <taxon>Liquidambar</taxon>
    </lineage>
</organism>
<dbReference type="GO" id="GO:0004634">
    <property type="term" value="F:phosphopyruvate hydratase activity"/>
    <property type="evidence" value="ECO:0007669"/>
    <property type="project" value="UniProtKB-EC"/>
</dbReference>
<dbReference type="EMBL" id="JBBPBK010000362">
    <property type="protein sequence ID" value="KAK9265602.1"/>
    <property type="molecule type" value="Genomic_DNA"/>
</dbReference>
<evidence type="ECO:0000259" key="4">
    <source>
        <dbReference type="Pfam" id="PF02705"/>
    </source>
</evidence>
<evidence type="ECO:0000313" key="6">
    <source>
        <dbReference type="Proteomes" id="UP001415857"/>
    </source>
</evidence>
<evidence type="ECO:0000256" key="2">
    <source>
        <dbReference type="ARBA" id="ARBA00008440"/>
    </source>
</evidence>
<accession>A0AAP0QXL2</accession>
<dbReference type="PANTHER" id="PTHR30540">
    <property type="entry name" value="OSMOTIC STRESS POTASSIUM TRANSPORTER"/>
    <property type="match status" value="1"/>
</dbReference>
<feature type="domain" description="K+ potassium transporter integral membrane" evidence="4">
    <location>
        <begin position="67"/>
        <end position="134"/>
    </location>
</feature>